<dbReference type="SMART" id="SM00504">
    <property type="entry name" value="Ubox"/>
    <property type="match status" value="1"/>
</dbReference>
<evidence type="ECO:0000313" key="7">
    <source>
        <dbReference type="EMBL" id="KAG6516483.1"/>
    </source>
</evidence>
<gene>
    <name evidence="7" type="ORF">ZIOFF_026948</name>
</gene>
<protein>
    <recommendedName>
        <fullName evidence="5 6">U-box domain-containing protein</fullName>
        <ecNumber evidence="5">2.3.2.27</ecNumber>
    </recommendedName>
    <alternativeName>
        <fullName evidence="5">RING-type E3 ubiquitin transferase PUB</fullName>
    </alternativeName>
</protein>
<dbReference type="PROSITE" id="PS51698">
    <property type="entry name" value="U_BOX"/>
    <property type="match status" value="1"/>
</dbReference>
<accession>A0A8J5LKV4</accession>
<evidence type="ECO:0000313" key="8">
    <source>
        <dbReference type="Proteomes" id="UP000734854"/>
    </source>
</evidence>
<name>A0A8J5LKV4_ZINOF</name>
<comment type="caution">
    <text evidence="7">The sequence shown here is derived from an EMBL/GenBank/DDBJ whole genome shotgun (WGS) entry which is preliminary data.</text>
</comment>
<dbReference type="PANTHER" id="PTHR22849">
    <property type="entry name" value="WDSAM1 PROTEIN"/>
    <property type="match status" value="1"/>
</dbReference>
<evidence type="ECO:0000259" key="6">
    <source>
        <dbReference type="PROSITE" id="PS51698"/>
    </source>
</evidence>
<evidence type="ECO:0000256" key="2">
    <source>
        <dbReference type="ARBA" id="ARBA00004906"/>
    </source>
</evidence>
<dbReference type="GO" id="GO:0016567">
    <property type="term" value="P:protein ubiquitination"/>
    <property type="evidence" value="ECO:0007669"/>
    <property type="project" value="UniProtKB-UniRule"/>
</dbReference>
<evidence type="ECO:0000256" key="4">
    <source>
        <dbReference type="ARBA" id="ARBA00022786"/>
    </source>
</evidence>
<evidence type="ECO:0000256" key="5">
    <source>
        <dbReference type="RuleBase" id="RU369093"/>
    </source>
</evidence>
<dbReference type="InterPro" id="IPR003613">
    <property type="entry name" value="Ubox_domain"/>
</dbReference>
<dbReference type="InterPro" id="IPR058678">
    <property type="entry name" value="ARM_PUB"/>
</dbReference>
<dbReference type="CDD" id="cd16664">
    <property type="entry name" value="RING-Ubox_PUB"/>
    <property type="match status" value="1"/>
</dbReference>
<keyword evidence="3 5" id="KW-0808">Transferase</keyword>
<organism evidence="7 8">
    <name type="scientific">Zingiber officinale</name>
    <name type="common">Ginger</name>
    <name type="synonym">Amomum zingiber</name>
    <dbReference type="NCBI Taxonomy" id="94328"/>
    <lineage>
        <taxon>Eukaryota</taxon>
        <taxon>Viridiplantae</taxon>
        <taxon>Streptophyta</taxon>
        <taxon>Embryophyta</taxon>
        <taxon>Tracheophyta</taxon>
        <taxon>Spermatophyta</taxon>
        <taxon>Magnoliopsida</taxon>
        <taxon>Liliopsida</taxon>
        <taxon>Zingiberales</taxon>
        <taxon>Zingiberaceae</taxon>
        <taxon>Zingiber</taxon>
    </lineage>
</organism>
<dbReference type="Proteomes" id="UP000734854">
    <property type="component" value="Unassembled WGS sequence"/>
</dbReference>
<keyword evidence="4 5" id="KW-0833">Ubl conjugation pathway</keyword>
<feature type="domain" description="U-box" evidence="6">
    <location>
        <begin position="32"/>
        <end position="109"/>
    </location>
</feature>
<dbReference type="PANTHER" id="PTHR22849:SF161">
    <property type="entry name" value="U-BOX DOMAIN-CONTAINING PROTEIN"/>
    <property type="match status" value="1"/>
</dbReference>
<evidence type="ECO:0000256" key="1">
    <source>
        <dbReference type="ARBA" id="ARBA00000900"/>
    </source>
</evidence>
<dbReference type="EMBL" id="JACMSC010000007">
    <property type="protein sequence ID" value="KAG6516483.1"/>
    <property type="molecule type" value="Genomic_DNA"/>
</dbReference>
<comment type="catalytic activity">
    <reaction evidence="1 5">
        <text>S-ubiquitinyl-[E2 ubiquitin-conjugating enzyme]-L-cysteine + [acceptor protein]-L-lysine = [E2 ubiquitin-conjugating enzyme]-L-cysteine + N(6)-ubiquitinyl-[acceptor protein]-L-lysine.</text>
        <dbReference type="EC" id="2.3.2.27"/>
    </reaction>
</comment>
<evidence type="ECO:0000256" key="3">
    <source>
        <dbReference type="ARBA" id="ARBA00022679"/>
    </source>
</evidence>
<dbReference type="InterPro" id="IPR045185">
    <property type="entry name" value="PUB22/23/24-like"/>
</dbReference>
<dbReference type="GO" id="GO:0061630">
    <property type="term" value="F:ubiquitin protein ligase activity"/>
    <property type="evidence" value="ECO:0007669"/>
    <property type="project" value="UniProtKB-UniRule"/>
</dbReference>
<dbReference type="FunFam" id="3.30.40.10:FF:000442">
    <property type="entry name" value="RING-type E3 ubiquitin transferase"/>
    <property type="match status" value="1"/>
</dbReference>
<dbReference type="Pfam" id="PF25598">
    <property type="entry name" value="ARM_PUB"/>
    <property type="match status" value="1"/>
</dbReference>
<comment type="pathway">
    <text evidence="2 5">Protein modification; protein ubiquitination.</text>
</comment>
<dbReference type="EC" id="2.3.2.27" evidence="5"/>
<proteinExistence type="predicted"/>
<comment type="function">
    <text evidence="5">Functions as an E3 ubiquitin ligase.</text>
</comment>
<keyword evidence="8" id="KW-1185">Reference proteome</keyword>
<dbReference type="Pfam" id="PF04564">
    <property type="entry name" value="U-box"/>
    <property type="match status" value="1"/>
</dbReference>
<dbReference type="InterPro" id="IPR045210">
    <property type="entry name" value="RING-Ubox_PUB"/>
</dbReference>
<dbReference type="AlphaFoldDB" id="A0A8J5LKV4"/>
<reference evidence="7 8" key="1">
    <citation type="submission" date="2020-08" db="EMBL/GenBank/DDBJ databases">
        <title>Plant Genome Project.</title>
        <authorList>
            <person name="Zhang R.-G."/>
        </authorList>
    </citation>
    <scope>NUCLEOTIDE SEQUENCE [LARGE SCALE GENOMIC DNA]</scope>
    <source>
        <tissue evidence="7">Rhizome</tissue>
    </source>
</reference>
<dbReference type="OrthoDB" id="10064100at2759"/>
<sequence>MAFPWRTRRRSPKRKEDKRLALSAAAASEELSVPAHFQCPISLELMEDPVAAPTGITYDRRSIEAWLDQGNGTCPVTNRPLGPDADLLLIPNHSLLRMIQDWTAAYGPRRVPTPRAPLTRADAVDLASEMSEAAQEGDWQRCERLISAGKRLARESERNRRCFVSAGATRSVAFAFRAFAEGISADRQDPPLALEEETISLLAALPRPLTEAAVAEDLGAPASLRRLAAVMRHGRESAAAAVLVRELVVGSNGTQSGAVAAAEGMVEALVELIKRPVSPQATKASLVAVFYIIKDETSASSRAIGLGLVGAVVETLVDADRGACEKALGVLDELMGLEQGREAARGHALAVPALVKKMFRVSEAATEMAVSAMWKLCSGEEEGGGGGNGRCAEELLQAGVFQKLLLLLQIGCSDEAKEKATDLLRALSEWRGREECIDTADFKGLKRIQ</sequence>